<dbReference type="InterPro" id="IPR050483">
    <property type="entry name" value="CoA-transferase_III_domain"/>
</dbReference>
<dbReference type="SUPFAM" id="SSF89796">
    <property type="entry name" value="CoA-transferase family III (CaiB/BaiF)"/>
    <property type="match status" value="1"/>
</dbReference>
<gene>
    <name evidence="2" type="ORF">E1269_24730</name>
</gene>
<dbReference type="RefSeq" id="WP_131899584.1">
    <property type="nucleotide sequence ID" value="NZ_SMKZ01000047.1"/>
</dbReference>
<evidence type="ECO:0000256" key="1">
    <source>
        <dbReference type="ARBA" id="ARBA00022679"/>
    </source>
</evidence>
<dbReference type="InParanoid" id="A0A4R5CN31"/>
<dbReference type="GO" id="GO:0008410">
    <property type="term" value="F:CoA-transferase activity"/>
    <property type="evidence" value="ECO:0007669"/>
    <property type="project" value="TreeGrafter"/>
</dbReference>
<dbReference type="InterPro" id="IPR023606">
    <property type="entry name" value="CoA-Trfase_III_dom_1_sf"/>
</dbReference>
<dbReference type="Gene3D" id="3.40.50.10540">
    <property type="entry name" value="Crotonobetainyl-coa:carnitine coa-transferase, domain 1"/>
    <property type="match status" value="1"/>
</dbReference>
<evidence type="ECO:0000313" key="3">
    <source>
        <dbReference type="Proteomes" id="UP000294739"/>
    </source>
</evidence>
<organism evidence="2 3">
    <name type="scientific">Jiangella asiatica</name>
    <dbReference type="NCBI Taxonomy" id="2530372"/>
    <lineage>
        <taxon>Bacteria</taxon>
        <taxon>Bacillati</taxon>
        <taxon>Actinomycetota</taxon>
        <taxon>Actinomycetes</taxon>
        <taxon>Jiangellales</taxon>
        <taxon>Jiangellaceae</taxon>
        <taxon>Jiangella</taxon>
    </lineage>
</organism>
<dbReference type="EMBL" id="SMKZ01000047">
    <property type="protein sequence ID" value="TDE00670.1"/>
    <property type="molecule type" value="Genomic_DNA"/>
</dbReference>
<dbReference type="InterPro" id="IPR044855">
    <property type="entry name" value="CoA-Trfase_III_dom3_sf"/>
</dbReference>
<accession>A0A4R5CN31</accession>
<dbReference type="PANTHER" id="PTHR48207:SF3">
    <property type="entry name" value="SUCCINATE--HYDROXYMETHYLGLUTARATE COA-TRANSFERASE"/>
    <property type="match status" value="1"/>
</dbReference>
<name>A0A4R5CN31_9ACTN</name>
<dbReference type="AlphaFoldDB" id="A0A4R5CN31"/>
<reference evidence="2 3" key="1">
    <citation type="submission" date="2019-03" db="EMBL/GenBank/DDBJ databases">
        <title>Draft genome sequences of novel Actinobacteria.</title>
        <authorList>
            <person name="Sahin N."/>
            <person name="Ay H."/>
            <person name="Saygin H."/>
        </authorList>
    </citation>
    <scope>NUCLEOTIDE SEQUENCE [LARGE SCALE GENOMIC DNA]</scope>
    <source>
        <strain evidence="2 3">5K138</strain>
    </source>
</reference>
<protein>
    <submittedName>
        <fullName evidence="2">CoA transferase</fullName>
    </submittedName>
</protein>
<evidence type="ECO:0000313" key="2">
    <source>
        <dbReference type="EMBL" id="TDE00670.1"/>
    </source>
</evidence>
<sequence>MEPETPAPLAGLRVLDFAWIGAGALVTKALAELGAEVIRIESRVRPDNLRQSPPFRPGTTGLDASGYFASRNPGKKSVALNMKHPRAREIALALAARSDVFTSNFRTGVLERWRMTYADVRTVNPRVVFLAMPMQGSDGPHRDYVGFGSTIAALAGLVHTTAVPGRPPVGTGTHYPDHVPNPGHALVALLAAIYHQQRTGEGQYVELSQLESTVNVVGHGVVHSSLGGDVEPAGNRSPGTAPRGAYRCADGEWIALACHTDEHWQALASVLDRPGWLTDDRFSTVLERIGHADELDELLRVALESRRRPAVVDALTAAGVPAGPVNSAKDMLADPHLTARGFWQPVNHAVIGEIPMSHLPFRLGDGPRPEMTPPPLLGEHTREVATGLLELTDEQYDDLVRDGVFR</sequence>
<dbReference type="OrthoDB" id="3561197at2"/>
<keyword evidence="1 2" id="KW-0808">Transferase</keyword>
<comment type="caution">
    <text evidence="2">The sequence shown here is derived from an EMBL/GenBank/DDBJ whole genome shotgun (WGS) entry which is preliminary data.</text>
</comment>
<dbReference type="Gene3D" id="3.30.1540.10">
    <property type="entry name" value="formyl-coa transferase, domain 3"/>
    <property type="match status" value="1"/>
</dbReference>
<proteinExistence type="predicted"/>
<dbReference type="InterPro" id="IPR003673">
    <property type="entry name" value="CoA-Trfase_fam_III"/>
</dbReference>
<keyword evidence="3" id="KW-1185">Reference proteome</keyword>
<dbReference type="Pfam" id="PF02515">
    <property type="entry name" value="CoA_transf_3"/>
    <property type="match status" value="1"/>
</dbReference>
<dbReference type="PANTHER" id="PTHR48207">
    <property type="entry name" value="SUCCINATE--HYDROXYMETHYLGLUTARATE COA-TRANSFERASE"/>
    <property type="match status" value="1"/>
</dbReference>
<dbReference type="Proteomes" id="UP000294739">
    <property type="component" value="Unassembled WGS sequence"/>
</dbReference>